<comment type="caution">
    <text evidence="1">The sequence shown here is derived from an EMBL/GenBank/DDBJ whole genome shotgun (WGS) entry which is preliminary data.</text>
</comment>
<reference evidence="1" key="1">
    <citation type="submission" date="2021-02" db="EMBL/GenBank/DDBJ databases">
        <authorList>
            <person name="Dougan E. K."/>
            <person name="Rhodes N."/>
            <person name="Thang M."/>
            <person name="Chan C."/>
        </authorList>
    </citation>
    <scope>NUCLEOTIDE SEQUENCE</scope>
</reference>
<dbReference type="SUPFAM" id="SSF47954">
    <property type="entry name" value="Cyclin-like"/>
    <property type="match status" value="1"/>
</dbReference>
<keyword evidence="2" id="KW-1185">Reference proteome</keyword>
<proteinExistence type="predicted"/>
<dbReference type="Proteomes" id="UP000604046">
    <property type="component" value="Unassembled WGS sequence"/>
</dbReference>
<organism evidence="1 2">
    <name type="scientific">Symbiodinium natans</name>
    <dbReference type="NCBI Taxonomy" id="878477"/>
    <lineage>
        <taxon>Eukaryota</taxon>
        <taxon>Sar</taxon>
        <taxon>Alveolata</taxon>
        <taxon>Dinophyceae</taxon>
        <taxon>Suessiales</taxon>
        <taxon>Symbiodiniaceae</taxon>
        <taxon>Symbiodinium</taxon>
    </lineage>
</organism>
<dbReference type="AlphaFoldDB" id="A0A812S666"/>
<evidence type="ECO:0000313" key="1">
    <source>
        <dbReference type="EMBL" id="CAE7464246.1"/>
    </source>
</evidence>
<name>A0A812S666_9DINO</name>
<dbReference type="Gene3D" id="1.10.472.10">
    <property type="entry name" value="Cyclin-like"/>
    <property type="match status" value="1"/>
</dbReference>
<evidence type="ECO:0000313" key="2">
    <source>
        <dbReference type="Proteomes" id="UP000604046"/>
    </source>
</evidence>
<gene>
    <name evidence="1" type="primary">TFIIB1</name>
    <name evidence="1" type="ORF">SNAT2548_LOCUS25905</name>
</gene>
<dbReference type="EMBL" id="CAJNDS010002412">
    <property type="protein sequence ID" value="CAE7464246.1"/>
    <property type="molecule type" value="Genomic_DNA"/>
</dbReference>
<protein>
    <submittedName>
        <fullName evidence="1">TFIIB1 protein</fullName>
    </submittedName>
</protein>
<accession>A0A812S666</accession>
<sequence>MPLFQLYSSYAEVHHAPYFCALVDLACREEKIPKTLHDLAESNMAAIGGKEVELVSVQRHGTRAAMKVTLNQASVAKPPFKSPLNVNGVKVALTPLQTTGGSEAFTMATWQGDAAAVTEAALDACLRKQIHAFNQARCEDLIAKHSKELYHDLSRTRSHATYLEDEEHIRRYVVRLGLAVQVVAPARHIAFQALRQDVLKKGKGLMEHTLASAAMAAAIFVVSWLLDAEQKPRLAEVATVVKVSEGSVQVAYRSIRERLRSLLPKDFVIRYKLGIEGLPKPQDPPSRKRSADAM</sequence>
<dbReference type="OrthoDB" id="25790at2759"/>
<dbReference type="InterPro" id="IPR036915">
    <property type="entry name" value="Cyclin-like_sf"/>
</dbReference>